<evidence type="ECO:0000313" key="1">
    <source>
        <dbReference type="EMBL" id="WPJ96649.1"/>
    </source>
</evidence>
<dbReference type="EMBL" id="CP138858">
    <property type="protein sequence ID" value="WPJ96649.1"/>
    <property type="molecule type" value="Genomic_DNA"/>
</dbReference>
<organism evidence="1 2">
    <name type="scientific">Coraliomargarita algicola</name>
    <dbReference type="NCBI Taxonomy" id="3092156"/>
    <lineage>
        <taxon>Bacteria</taxon>
        <taxon>Pseudomonadati</taxon>
        <taxon>Verrucomicrobiota</taxon>
        <taxon>Opitutia</taxon>
        <taxon>Puniceicoccales</taxon>
        <taxon>Coraliomargaritaceae</taxon>
        <taxon>Coraliomargarita</taxon>
    </lineage>
</organism>
<evidence type="ECO:0000313" key="2">
    <source>
        <dbReference type="Proteomes" id="UP001324993"/>
    </source>
</evidence>
<accession>A0ABZ0RUL8</accession>
<sequence>MSAEKTSCASNLRQIYIGVELFTQQYGSYPNMNATAGSQPSGVWAKKLDGFLPINEGLPYGGAYDGKSVFICPARVRQFPDAPEARKAASYGFSNYFAGIAPWTNKPPVSPINVTHPARTILIADGVWSESGRYPFQNIQFDMVPGSIRDRTSGGGNSAGTHGDGAANIIYADGHLEWFEDTAQLQDLQYRDWGPRDLWHVEK</sequence>
<dbReference type="Proteomes" id="UP001324993">
    <property type="component" value="Chromosome"/>
</dbReference>
<gene>
    <name evidence="1" type="ORF">SH580_02895</name>
</gene>
<proteinExistence type="predicted"/>
<keyword evidence="2" id="KW-1185">Reference proteome</keyword>
<evidence type="ECO:0008006" key="3">
    <source>
        <dbReference type="Google" id="ProtNLM"/>
    </source>
</evidence>
<dbReference type="RefSeq" id="WP_319833506.1">
    <property type="nucleotide sequence ID" value="NZ_CP138858.1"/>
</dbReference>
<name>A0ABZ0RUL8_9BACT</name>
<protein>
    <recommendedName>
        <fullName evidence="3">DUF1559 domain-containing protein</fullName>
    </recommendedName>
</protein>
<reference evidence="1 2" key="1">
    <citation type="submission" date="2023-11" db="EMBL/GenBank/DDBJ databases">
        <title>Coraliomargarita sp. nov., isolated from marine algae.</title>
        <authorList>
            <person name="Lee J.K."/>
            <person name="Baek J.H."/>
            <person name="Kim J.M."/>
            <person name="Choi D.G."/>
            <person name="Jeon C.O."/>
        </authorList>
    </citation>
    <scope>NUCLEOTIDE SEQUENCE [LARGE SCALE GENOMIC DNA]</scope>
    <source>
        <strain evidence="1 2">J2-16</strain>
    </source>
</reference>